<dbReference type="PROSITE" id="PS50983">
    <property type="entry name" value="FE_B12_PBP"/>
    <property type="match status" value="1"/>
</dbReference>
<keyword evidence="1" id="KW-0732">Signal</keyword>
<dbReference type="EMBL" id="QUNR01000003">
    <property type="protein sequence ID" value="REH37560.1"/>
    <property type="molecule type" value="Genomic_DNA"/>
</dbReference>
<evidence type="ECO:0000313" key="3">
    <source>
        <dbReference type="EMBL" id="REH37560.1"/>
    </source>
</evidence>
<protein>
    <submittedName>
        <fullName evidence="3">Vitamin B12 transport system substrate-binding protein</fullName>
    </submittedName>
</protein>
<gene>
    <name evidence="3" type="ORF">DFR26_1335</name>
</gene>
<proteinExistence type="predicted"/>
<dbReference type="InterPro" id="IPR002491">
    <property type="entry name" value="ABC_transptr_periplasmic_BD"/>
</dbReference>
<feature type="chain" id="PRO_5017755676" evidence="1">
    <location>
        <begin position="23"/>
        <end position="303"/>
    </location>
</feature>
<reference evidence="3 4" key="1">
    <citation type="submission" date="2018-08" db="EMBL/GenBank/DDBJ databases">
        <title>Genomic Encyclopedia of Type Strains, Phase IV (KMG-IV): sequencing the most valuable type-strain genomes for metagenomic binning, comparative biology and taxonomic classification.</title>
        <authorList>
            <person name="Goeker M."/>
        </authorList>
    </citation>
    <scope>NUCLEOTIDE SEQUENCE [LARGE SCALE GENOMIC DNA]</scope>
    <source>
        <strain evidence="3 4">DSM 26022</strain>
    </source>
</reference>
<dbReference type="Proteomes" id="UP000256774">
    <property type="component" value="Unassembled WGS sequence"/>
</dbReference>
<organism evidence="3 4">
    <name type="scientific">Paraperlucidibaca baekdonensis</name>
    <dbReference type="NCBI Taxonomy" id="748120"/>
    <lineage>
        <taxon>Bacteria</taxon>
        <taxon>Pseudomonadati</taxon>
        <taxon>Pseudomonadota</taxon>
        <taxon>Gammaproteobacteria</taxon>
        <taxon>Moraxellales</taxon>
        <taxon>Moraxellaceae</taxon>
        <taxon>Paraperlucidibaca</taxon>
    </lineage>
</organism>
<dbReference type="GO" id="GO:0071281">
    <property type="term" value="P:cellular response to iron ion"/>
    <property type="evidence" value="ECO:0007669"/>
    <property type="project" value="TreeGrafter"/>
</dbReference>
<feature type="domain" description="Fe/B12 periplasmic-binding" evidence="2">
    <location>
        <begin position="43"/>
        <end position="294"/>
    </location>
</feature>
<dbReference type="Gene3D" id="3.40.50.1980">
    <property type="entry name" value="Nitrogenase molybdenum iron protein domain"/>
    <property type="match status" value="2"/>
</dbReference>
<keyword evidence="4" id="KW-1185">Reference proteome</keyword>
<evidence type="ECO:0000259" key="2">
    <source>
        <dbReference type="PROSITE" id="PS50983"/>
    </source>
</evidence>
<accession>A0A3E0H4L5</accession>
<feature type="signal peptide" evidence="1">
    <location>
        <begin position="1"/>
        <end position="22"/>
    </location>
</feature>
<dbReference type="Pfam" id="PF01497">
    <property type="entry name" value="Peripla_BP_2"/>
    <property type="match status" value="1"/>
</dbReference>
<dbReference type="InterPro" id="IPR050902">
    <property type="entry name" value="ABC_Transporter_SBP"/>
</dbReference>
<dbReference type="PANTHER" id="PTHR30535:SF34">
    <property type="entry name" value="MOLYBDATE-BINDING PROTEIN MOLA"/>
    <property type="match status" value="1"/>
</dbReference>
<dbReference type="PANTHER" id="PTHR30535">
    <property type="entry name" value="VITAMIN B12-BINDING PROTEIN"/>
    <property type="match status" value="1"/>
</dbReference>
<evidence type="ECO:0000256" key="1">
    <source>
        <dbReference type="SAM" id="SignalP"/>
    </source>
</evidence>
<name>A0A3E0H4L5_9GAMM</name>
<evidence type="ECO:0000313" key="4">
    <source>
        <dbReference type="Proteomes" id="UP000256774"/>
    </source>
</evidence>
<sequence>MRLLRRGLWLGLLALLALPAYALESWQDDQGQAWAVPKTLPSRWIVLGPHLVDMVHELGAAERIVGVQDDHPTPGRHTRSLSGHAVVGQSGSISEERVRALAPDLVVFWPTGLSPVQQRRLRRLGVPLLAIAPETLEALPERLRWLGALAGRAPQANALADQEAAALVQARQRYTPGPRLRGFYQVWQQPLFSLSKQHLVSQAISLCGVDSIVPDATIEAPVINVEAVLLARTEIILVSAPEHARATAFWRRFSRLPAAQSQAIVAVDDAALTRPGLSLLRAIPALCQTVMPWRNRPSVPVSP</sequence>
<comment type="caution">
    <text evidence="3">The sequence shown here is derived from an EMBL/GenBank/DDBJ whole genome shotgun (WGS) entry which is preliminary data.</text>
</comment>
<dbReference type="SUPFAM" id="SSF53807">
    <property type="entry name" value="Helical backbone' metal receptor"/>
    <property type="match status" value="1"/>
</dbReference>
<dbReference type="AlphaFoldDB" id="A0A3E0H4L5"/>